<dbReference type="Proteomes" id="UP000220158">
    <property type="component" value="Chromosome 2"/>
</dbReference>
<accession>A0A1J1HCL6</accession>
<keyword evidence="9 10" id="KW-0472">Membrane</keyword>
<dbReference type="GO" id="GO:0004168">
    <property type="term" value="F:dolichol kinase activity"/>
    <property type="evidence" value="ECO:0007669"/>
    <property type="project" value="UniProtKB-EC"/>
</dbReference>
<feature type="transmembrane region" description="Helical" evidence="10">
    <location>
        <begin position="429"/>
        <end position="451"/>
    </location>
</feature>
<evidence type="ECO:0000256" key="3">
    <source>
        <dbReference type="ARBA" id="ARBA00012132"/>
    </source>
</evidence>
<feature type="transmembrane region" description="Helical" evidence="10">
    <location>
        <begin position="248"/>
        <end position="275"/>
    </location>
</feature>
<dbReference type="EMBL" id="LN835297">
    <property type="protein sequence ID" value="CRH03047.1"/>
    <property type="molecule type" value="Genomic_DNA"/>
</dbReference>
<comment type="subcellular location">
    <subcellularLocation>
        <location evidence="1">Endoplasmic reticulum membrane</location>
        <topology evidence="1">Multi-pass membrane protein</topology>
    </subcellularLocation>
</comment>
<dbReference type="GO" id="GO:0005789">
    <property type="term" value="C:endoplasmic reticulum membrane"/>
    <property type="evidence" value="ECO:0007669"/>
    <property type="project" value="UniProtKB-SubCell"/>
</dbReference>
<keyword evidence="6" id="KW-0418">Kinase</keyword>
<evidence type="ECO:0000256" key="8">
    <source>
        <dbReference type="ARBA" id="ARBA00022989"/>
    </source>
</evidence>
<feature type="transmembrane region" description="Helical" evidence="10">
    <location>
        <begin position="133"/>
        <end position="151"/>
    </location>
</feature>
<comment type="similarity">
    <text evidence="2">Belongs to the polyprenol kinase family.</text>
</comment>
<dbReference type="GO" id="GO:0043048">
    <property type="term" value="P:dolichyl monophosphate biosynthetic process"/>
    <property type="evidence" value="ECO:0007669"/>
    <property type="project" value="TreeGrafter"/>
</dbReference>
<feature type="transmembrane region" description="Helical" evidence="10">
    <location>
        <begin position="187"/>
        <end position="210"/>
    </location>
</feature>
<dbReference type="OrthoDB" id="377083at2759"/>
<dbReference type="AlphaFoldDB" id="A0A1J1HCL6"/>
<evidence type="ECO:0000256" key="9">
    <source>
        <dbReference type="ARBA" id="ARBA00023136"/>
    </source>
</evidence>
<name>A0A1J1HCL6_PLARL</name>
<feature type="transmembrane region" description="Helical" evidence="10">
    <location>
        <begin position="163"/>
        <end position="181"/>
    </location>
</feature>
<dbReference type="InterPro" id="IPR032974">
    <property type="entry name" value="Polypren_kinase"/>
</dbReference>
<evidence type="ECO:0000313" key="11">
    <source>
        <dbReference type="EMBL" id="CRH03047.1"/>
    </source>
</evidence>
<sequence>MEDLGVINVLLISLIIFTELKKKVFIFCHFTYIWIFLTLLCNLLISFYVYYNRKNKKKRKFKGTFNYYLTIGSFYKYEKLTNLSKKNSHNFINLYQKGAISIFQLFYYTYLNNIFPFFFFPFFSTLLILKYKILTSEVAILSIIYVNKFVLSSIFLRYVKINILTYIAYNSSFFFVILNLVKINEKLIIIFLFFVLNFTFYHLLLMASFLLTNRVFSFLEGLLLSAIGTLILDCSFYSHLFYYLNNKIIPNILFIFFSKIIISLVIYGICCIYCLQKKIKKGKLFILSSLFFSYNILNLFSNKYDSVDKKNEKVFYVIINIIRKKNNYLLILLWLIITILYLIYIYNLSKKNKNLPYIRKHYHFLLFINVYLSFITKKIELLIISLSFVFLLFILIEIIRKISEDLFPLSNIIKKIITRYIDERDKKGLVLTHIYLLSGVYIPIIIDAIFNDKNYVHKKNQITYNFRESNLILYSIGLNTLCIGDSFAAIGGLLYPKPKIKNTNNKSYAGFLFFFFSTFFSLIIFEYFFENKYLLNLNVFFIISIFGALFEAYLNDIDNLLLPMFTFSVYLSFEN</sequence>
<feature type="transmembrane region" description="Helical" evidence="10">
    <location>
        <begin position="222"/>
        <end position="242"/>
    </location>
</feature>
<dbReference type="RefSeq" id="XP_028535534.1">
    <property type="nucleotide sequence ID" value="XM_028679856.1"/>
</dbReference>
<evidence type="ECO:0000256" key="6">
    <source>
        <dbReference type="ARBA" id="ARBA00022777"/>
    </source>
</evidence>
<gene>
    <name evidence="11" type="ORF">PRELSG_0207250</name>
</gene>
<feature type="transmembrane region" description="Helical" evidence="10">
    <location>
        <begin position="105"/>
        <end position="127"/>
    </location>
</feature>
<evidence type="ECO:0000256" key="4">
    <source>
        <dbReference type="ARBA" id="ARBA00022679"/>
    </source>
</evidence>
<keyword evidence="12" id="KW-1185">Reference proteome</keyword>
<dbReference type="PANTHER" id="PTHR13205">
    <property type="entry name" value="TRANSMEMBRANE PROTEIN 15-RELATED"/>
    <property type="match status" value="1"/>
</dbReference>
<dbReference type="GO" id="GO:0016779">
    <property type="term" value="F:nucleotidyltransferase activity"/>
    <property type="evidence" value="ECO:0007669"/>
    <property type="project" value="UniProtKB-KW"/>
</dbReference>
<keyword evidence="5 10" id="KW-0812">Transmembrane</keyword>
<feature type="transmembrane region" description="Helical" evidence="10">
    <location>
        <begin position="328"/>
        <end position="346"/>
    </location>
</feature>
<evidence type="ECO:0000313" key="12">
    <source>
        <dbReference type="Proteomes" id="UP000220158"/>
    </source>
</evidence>
<feature type="transmembrane region" description="Helical" evidence="10">
    <location>
        <begin position="471"/>
        <end position="495"/>
    </location>
</feature>
<proteinExistence type="inferred from homology"/>
<dbReference type="EC" id="2.7.1.108" evidence="3"/>
<feature type="transmembrane region" description="Helical" evidence="10">
    <location>
        <begin position="358"/>
        <end position="375"/>
    </location>
</feature>
<feature type="transmembrane region" description="Helical" evidence="10">
    <location>
        <begin position="24"/>
        <end position="51"/>
    </location>
</feature>
<dbReference type="PANTHER" id="PTHR13205:SF15">
    <property type="entry name" value="DOLICHOL KINASE"/>
    <property type="match status" value="1"/>
</dbReference>
<feature type="transmembrane region" description="Helical" evidence="10">
    <location>
        <begin position="535"/>
        <end position="554"/>
    </location>
</feature>
<evidence type="ECO:0000256" key="1">
    <source>
        <dbReference type="ARBA" id="ARBA00004477"/>
    </source>
</evidence>
<keyword evidence="7" id="KW-0256">Endoplasmic reticulum</keyword>
<keyword evidence="4 11" id="KW-0808">Transferase</keyword>
<protein>
    <recommendedName>
        <fullName evidence="3">dolichol kinase</fullName>
        <ecNumber evidence="3">2.7.1.108</ecNumber>
    </recommendedName>
</protein>
<dbReference type="VEuPathDB" id="PlasmoDB:PRELSG_0207250"/>
<organism evidence="11 12">
    <name type="scientific">Plasmodium relictum</name>
    <dbReference type="NCBI Taxonomy" id="85471"/>
    <lineage>
        <taxon>Eukaryota</taxon>
        <taxon>Sar</taxon>
        <taxon>Alveolata</taxon>
        <taxon>Apicomplexa</taxon>
        <taxon>Aconoidasida</taxon>
        <taxon>Haemosporida</taxon>
        <taxon>Plasmodiidae</taxon>
        <taxon>Plasmodium</taxon>
        <taxon>Plasmodium (Haemamoeba)</taxon>
    </lineage>
</organism>
<evidence type="ECO:0000256" key="10">
    <source>
        <dbReference type="SAM" id="Phobius"/>
    </source>
</evidence>
<reference evidence="11 12" key="1">
    <citation type="submission" date="2015-04" db="EMBL/GenBank/DDBJ databases">
        <authorList>
            <consortium name="Pathogen Informatics"/>
        </authorList>
    </citation>
    <scope>NUCLEOTIDE SEQUENCE [LARGE SCALE GENOMIC DNA]</scope>
    <source>
        <strain evidence="11 12">SGS1</strain>
    </source>
</reference>
<feature type="transmembrane region" description="Helical" evidence="10">
    <location>
        <begin position="507"/>
        <end position="529"/>
    </location>
</feature>
<keyword evidence="11" id="KW-0548">Nucleotidyltransferase</keyword>
<keyword evidence="8 10" id="KW-1133">Transmembrane helix</keyword>
<feature type="transmembrane region" description="Helical" evidence="10">
    <location>
        <begin position="381"/>
        <end position="399"/>
    </location>
</feature>
<evidence type="ECO:0000256" key="7">
    <source>
        <dbReference type="ARBA" id="ARBA00022824"/>
    </source>
</evidence>
<dbReference type="OMA" id="SIDNFML"/>
<evidence type="ECO:0000256" key="2">
    <source>
        <dbReference type="ARBA" id="ARBA00010794"/>
    </source>
</evidence>
<dbReference type="GeneID" id="39734491"/>
<dbReference type="KEGG" id="prel:PRELSG_0207250"/>
<evidence type="ECO:0000256" key="5">
    <source>
        <dbReference type="ARBA" id="ARBA00022692"/>
    </source>
</evidence>